<dbReference type="SUPFAM" id="SSF51445">
    <property type="entry name" value="(Trans)glycosidases"/>
    <property type="match status" value="1"/>
</dbReference>
<feature type="chain" id="PRO_5008659291" evidence="5">
    <location>
        <begin position="29"/>
        <end position="352"/>
    </location>
</feature>
<evidence type="ECO:0000256" key="1">
    <source>
        <dbReference type="ARBA" id="ARBA00022801"/>
    </source>
</evidence>
<comment type="caution">
    <text evidence="7">The sequence shown here is derived from an EMBL/GenBank/DDBJ whole genome shotgun (WGS) entry which is preliminary data.</text>
</comment>
<feature type="region of interest" description="Disordered" evidence="4">
    <location>
        <begin position="333"/>
        <end position="352"/>
    </location>
</feature>
<feature type="signal peptide" evidence="5">
    <location>
        <begin position="1"/>
        <end position="28"/>
    </location>
</feature>
<dbReference type="PANTHER" id="PTHR34142:SF1">
    <property type="entry name" value="GLYCOSIDE HYDROLASE FAMILY 5 DOMAIN-CONTAINING PROTEIN"/>
    <property type="match status" value="1"/>
</dbReference>
<evidence type="ECO:0000256" key="5">
    <source>
        <dbReference type="SAM" id="SignalP"/>
    </source>
</evidence>
<dbReference type="PROSITE" id="PS51257">
    <property type="entry name" value="PROKAR_LIPOPROTEIN"/>
    <property type="match status" value="1"/>
</dbReference>
<dbReference type="STRING" id="1566387.QV13_29455"/>
<reference evidence="7 8" key="1">
    <citation type="submission" date="2016-08" db="EMBL/GenBank/DDBJ databases">
        <title>Whole genome sequence of Mesorhizobium sp. strain UASWS1009 isolated from industrial sewage.</title>
        <authorList>
            <person name="Crovadore J."/>
            <person name="Calmin G."/>
            <person name="Chablais R."/>
            <person name="Cochard B."/>
            <person name="Lefort F."/>
        </authorList>
    </citation>
    <scope>NUCLEOTIDE SEQUENCE [LARGE SCALE GENOMIC DNA]</scope>
    <source>
        <strain evidence="7 8">UASWS1009</strain>
    </source>
</reference>
<dbReference type="OrthoDB" id="6769681at2"/>
<keyword evidence="8" id="KW-1185">Reference proteome</keyword>
<dbReference type="InterPro" id="IPR017853">
    <property type="entry name" value="GH"/>
</dbReference>
<name>A0A1C2DFZ1_9HYPH</name>
<dbReference type="InterPro" id="IPR001547">
    <property type="entry name" value="Glyco_hydro_5"/>
</dbReference>
<evidence type="ECO:0000256" key="3">
    <source>
        <dbReference type="RuleBase" id="RU361153"/>
    </source>
</evidence>
<keyword evidence="2 3" id="KW-0326">Glycosidase</keyword>
<evidence type="ECO:0000313" key="8">
    <source>
        <dbReference type="Proteomes" id="UP000094412"/>
    </source>
</evidence>
<feature type="domain" description="Glycoside hydrolase family 5" evidence="6">
    <location>
        <begin position="38"/>
        <end position="305"/>
    </location>
</feature>
<comment type="similarity">
    <text evidence="3">Belongs to the glycosyl hydrolase 5 (cellulase A) family.</text>
</comment>
<evidence type="ECO:0000259" key="6">
    <source>
        <dbReference type="Pfam" id="PF00150"/>
    </source>
</evidence>
<proteinExistence type="inferred from homology"/>
<dbReference type="Proteomes" id="UP000094412">
    <property type="component" value="Unassembled WGS sequence"/>
</dbReference>
<dbReference type="PANTHER" id="PTHR34142">
    <property type="entry name" value="ENDO-BETA-1,4-GLUCANASE A"/>
    <property type="match status" value="1"/>
</dbReference>
<protein>
    <submittedName>
        <fullName evidence="7">Cellulase</fullName>
    </submittedName>
</protein>
<dbReference type="Pfam" id="PF00150">
    <property type="entry name" value="Cellulase"/>
    <property type="match status" value="1"/>
</dbReference>
<dbReference type="GO" id="GO:0009251">
    <property type="term" value="P:glucan catabolic process"/>
    <property type="evidence" value="ECO:0007669"/>
    <property type="project" value="TreeGrafter"/>
</dbReference>
<accession>A0A1C2DFZ1</accession>
<dbReference type="AlphaFoldDB" id="A0A1C2DFZ1"/>
<sequence>MAKQLRLTKRILTMFLATAALLPQTASAGCLSGVNLAGAEFGNVPGVYGKDYAYPSATTIGYFAKKGFNAVRLPFLWERLQPDLNKAFDETERSRLADTVAQLKGAGMIVILDPHNYGRYRDVEIGSDAVPDTAFADLWKRLATEYRNDPAIQFGLMNEPHDIDVTQWLTSANAAIAAIRQAGANNLVLVPGTNWTGAHSWQNEDPKQANGTVMLGVVDPANNYAFEVHQYLDSNFSGTHKTCDRADDALTALKDFSTWLRKNDKRGFLGEFGGAANRTCMTGITAMTAFVDANSDVWTGWTYWAGGDWWPESEALNIQPTPKGDRPQLKALEAAGRLPPRKGACPAFQKKG</sequence>
<evidence type="ECO:0000256" key="2">
    <source>
        <dbReference type="ARBA" id="ARBA00023295"/>
    </source>
</evidence>
<keyword evidence="5" id="KW-0732">Signal</keyword>
<dbReference type="EMBL" id="MDEO01000036">
    <property type="protein sequence ID" value="OCX13585.1"/>
    <property type="molecule type" value="Genomic_DNA"/>
</dbReference>
<gene>
    <name evidence="7" type="ORF">QV13_29455</name>
</gene>
<keyword evidence="1 3" id="KW-0378">Hydrolase</keyword>
<dbReference type="Gene3D" id="3.20.20.80">
    <property type="entry name" value="Glycosidases"/>
    <property type="match status" value="1"/>
</dbReference>
<evidence type="ECO:0000256" key="4">
    <source>
        <dbReference type="SAM" id="MobiDB-lite"/>
    </source>
</evidence>
<evidence type="ECO:0000313" key="7">
    <source>
        <dbReference type="EMBL" id="OCX13585.1"/>
    </source>
</evidence>
<organism evidence="7 8">
    <name type="scientific">Mesorhizobium hungaricum</name>
    <dbReference type="NCBI Taxonomy" id="1566387"/>
    <lineage>
        <taxon>Bacteria</taxon>
        <taxon>Pseudomonadati</taxon>
        <taxon>Pseudomonadota</taxon>
        <taxon>Alphaproteobacteria</taxon>
        <taxon>Hyphomicrobiales</taxon>
        <taxon>Phyllobacteriaceae</taxon>
        <taxon>Mesorhizobium</taxon>
    </lineage>
</organism>
<dbReference type="GO" id="GO:0004553">
    <property type="term" value="F:hydrolase activity, hydrolyzing O-glycosyl compounds"/>
    <property type="evidence" value="ECO:0007669"/>
    <property type="project" value="InterPro"/>
</dbReference>